<dbReference type="GO" id="GO:0006397">
    <property type="term" value="P:mRNA processing"/>
    <property type="evidence" value="ECO:0007669"/>
    <property type="project" value="UniProtKB-KW"/>
</dbReference>
<keyword evidence="2" id="KW-0862">Zinc</keyword>
<evidence type="ECO:0000313" key="5">
    <source>
        <dbReference type="EMBL" id="PFH44912.1"/>
    </source>
</evidence>
<evidence type="ECO:0000256" key="1">
    <source>
        <dbReference type="ARBA" id="ARBA00022664"/>
    </source>
</evidence>
<proteinExistence type="predicted"/>
<feature type="coiled-coil region" evidence="3">
    <location>
        <begin position="16"/>
        <end position="50"/>
    </location>
</feature>
<keyword evidence="3" id="KW-0175">Coiled coil</keyword>
<dbReference type="InterPro" id="IPR001878">
    <property type="entry name" value="Znf_CCHC"/>
</dbReference>
<keyword evidence="2" id="KW-0479">Metal-binding</keyword>
<dbReference type="Proteomes" id="UP000242287">
    <property type="component" value="Unassembled WGS sequence"/>
</dbReference>
<dbReference type="OrthoDB" id="8026949at2759"/>
<dbReference type="GO" id="GO:0008270">
    <property type="term" value="F:zinc ion binding"/>
    <property type="evidence" value="ECO:0007669"/>
    <property type="project" value="UniProtKB-KW"/>
</dbReference>
<evidence type="ECO:0000256" key="3">
    <source>
        <dbReference type="SAM" id="Coils"/>
    </source>
</evidence>
<dbReference type="STRING" id="703135.A0A2A9NB30"/>
<dbReference type="SMART" id="SM00343">
    <property type="entry name" value="ZnF_C2HC"/>
    <property type="match status" value="1"/>
</dbReference>
<evidence type="ECO:0000259" key="4">
    <source>
        <dbReference type="PROSITE" id="PS50158"/>
    </source>
</evidence>
<dbReference type="Gene3D" id="4.10.60.10">
    <property type="entry name" value="Zinc finger, CCHC-type"/>
    <property type="match status" value="1"/>
</dbReference>
<feature type="domain" description="CCHC-type" evidence="4">
    <location>
        <begin position="293"/>
        <end position="306"/>
    </location>
</feature>
<evidence type="ECO:0000313" key="6">
    <source>
        <dbReference type="Proteomes" id="UP000242287"/>
    </source>
</evidence>
<keyword evidence="1" id="KW-0507">mRNA processing</keyword>
<organism evidence="5 6">
    <name type="scientific">Amanita thiersii Skay4041</name>
    <dbReference type="NCBI Taxonomy" id="703135"/>
    <lineage>
        <taxon>Eukaryota</taxon>
        <taxon>Fungi</taxon>
        <taxon>Dikarya</taxon>
        <taxon>Basidiomycota</taxon>
        <taxon>Agaricomycotina</taxon>
        <taxon>Agaricomycetes</taxon>
        <taxon>Agaricomycetidae</taxon>
        <taxon>Agaricales</taxon>
        <taxon>Pluteineae</taxon>
        <taxon>Amanitaceae</taxon>
        <taxon>Amanita</taxon>
    </lineage>
</organism>
<accession>A0A2A9NB30</accession>
<name>A0A2A9NB30_9AGAR</name>
<gene>
    <name evidence="5" type="ORF">AMATHDRAFT_164825</name>
</gene>
<dbReference type="AlphaFoldDB" id="A0A2A9NB30"/>
<sequence>MVGGAGGGTDEPDWSLNQALAQIQQLMNSLAALQNTVHQQSAIIQQLQNQGPPVASGTVPHGPKMATPPIYDGSMATCEGFINSCRLYMSAKPQEFPTLQIKVTWVLGFMQTGMAQMFRDHFLKYMVTPEFQVQYEQSSEPDQIELLYCNIYKVFGDPNKQAMAIQEVTMIKQGSKSAEEHVQLFKQSYMQSGYGETAGIHEFKRSLNLLLLDKCMAVPELPATLEKWYELVIRLDHQWRQAVAERRTFAAQGSSGTAPVNRPQQMPWRPLAQPAQRDPNTMQVDWNRGPIQCYNCSQTGHMARSCLNPWQQQTHLVSAWNRGMDVDRDELWRMVTGGGNQVGGGGAHINEVPVATPAATATAAQPPVIPYNPQGFQFSQ</sequence>
<keyword evidence="6" id="KW-1185">Reference proteome</keyword>
<keyword evidence="2" id="KW-0863">Zinc-finger</keyword>
<protein>
    <recommendedName>
        <fullName evidence="4">CCHC-type domain-containing protein</fullName>
    </recommendedName>
</protein>
<dbReference type="Pfam" id="PF00098">
    <property type="entry name" value="zf-CCHC"/>
    <property type="match status" value="1"/>
</dbReference>
<dbReference type="PROSITE" id="PS50158">
    <property type="entry name" value="ZF_CCHC"/>
    <property type="match status" value="1"/>
</dbReference>
<dbReference type="InterPro" id="IPR036875">
    <property type="entry name" value="Znf_CCHC_sf"/>
</dbReference>
<evidence type="ECO:0000256" key="2">
    <source>
        <dbReference type="PROSITE-ProRule" id="PRU00047"/>
    </source>
</evidence>
<dbReference type="SUPFAM" id="SSF57756">
    <property type="entry name" value="Retrovirus zinc finger-like domains"/>
    <property type="match status" value="1"/>
</dbReference>
<dbReference type="EMBL" id="KZ302705">
    <property type="protein sequence ID" value="PFH44912.1"/>
    <property type="molecule type" value="Genomic_DNA"/>
</dbReference>
<reference evidence="5 6" key="1">
    <citation type="submission" date="2014-02" db="EMBL/GenBank/DDBJ databases">
        <title>Transposable element dynamics among asymbiotic and ectomycorrhizal Amanita fungi.</title>
        <authorList>
            <consortium name="DOE Joint Genome Institute"/>
            <person name="Hess J."/>
            <person name="Skrede I."/>
            <person name="Wolfe B."/>
            <person name="LaButti K."/>
            <person name="Ohm R.A."/>
            <person name="Grigoriev I.V."/>
            <person name="Pringle A."/>
        </authorList>
    </citation>
    <scope>NUCLEOTIDE SEQUENCE [LARGE SCALE GENOMIC DNA]</scope>
    <source>
        <strain evidence="5 6">SKay4041</strain>
    </source>
</reference>
<dbReference type="GO" id="GO:0003676">
    <property type="term" value="F:nucleic acid binding"/>
    <property type="evidence" value="ECO:0007669"/>
    <property type="project" value="InterPro"/>
</dbReference>